<gene>
    <name evidence="2" type="ORF">H310_06928</name>
</gene>
<dbReference type="PANTHER" id="PTHR47169">
    <property type="entry name" value="OS01G0541250 PROTEIN"/>
    <property type="match status" value="1"/>
</dbReference>
<name>A0A024U717_9STRA</name>
<dbReference type="InterPro" id="IPR056671">
    <property type="entry name" value="DUF7769"/>
</dbReference>
<proteinExistence type="predicted"/>
<protein>
    <recommendedName>
        <fullName evidence="1">DUF7769 domain-containing protein</fullName>
    </recommendedName>
</protein>
<dbReference type="Pfam" id="PF24964">
    <property type="entry name" value="DUF7769"/>
    <property type="match status" value="1"/>
</dbReference>
<dbReference type="AlphaFoldDB" id="A0A024U717"/>
<dbReference type="Gene3D" id="3.30.420.10">
    <property type="entry name" value="Ribonuclease H-like superfamily/Ribonuclease H"/>
    <property type="match status" value="1"/>
</dbReference>
<evidence type="ECO:0000259" key="1">
    <source>
        <dbReference type="Pfam" id="PF24964"/>
    </source>
</evidence>
<dbReference type="eggNOG" id="ENOG502SI8K">
    <property type="taxonomic scope" value="Eukaryota"/>
</dbReference>
<dbReference type="OrthoDB" id="99780at2759"/>
<dbReference type="EMBL" id="KI913963">
    <property type="protein sequence ID" value="ETW01378.1"/>
    <property type="molecule type" value="Genomic_DNA"/>
</dbReference>
<dbReference type="VEuPathDB" id="FungiDB:H310_06928"/>
<evidence type="ECO:0000313" key="2">
    <source>
        <dbReference type="EMBL" id="ETW01378.1"/>
    </source>
</evidence>
<feature type="domain" description="DUF7769" evidence="1">
    <location>
        <begin position="12"/>
        <end position="62"/>
    </location>
</feature>
<reference evidence="2" key="1">
    <citation type="submission" date="2013-12" db="EMBL/GenBank/DDBJ databases">
        <title>The Genome Sequence of Aphanomyces invadans NJM9701.</title>
        <authorList>
            <consortium name="The Broad Institute Genomics Platform"/>
            <person name="Russ C."/>
            <person name="Tyler B."/>
            <person name="van West P."/>
            <person name="Dieguez-Uribeondo J."/>
            <person name="Young S.K."/>
            <person name="Zeng Q."/>
            <person name="Gargeya S."/>
            <person name="Fitzgerald M."/>
            <person name="Abouelleil A."/>
            <person name="Alvarado L."/>
            <person name="Chapman S.B."/>
            <person name="Gainer-Dewar J."/>
            <person name="Goldberg J."/>
            <person name="Griggs A."/>
            <person name="Gujja S."/>
            <person name="Hansen M."/>
            <person name="Howarth C."/>
            <person name="Imamovic A."/>
            <person name="Ireland A."/>
            <person name="Larimer J."/>
            <person name="McCowan C."/>
            <person name="Murphy C."/>
            <person name="Pearson M."/>
            <person name="Poon T.W."/>
            <person name="Priest M."/>
            <person name="Roberts A."/>
            <person name="Saif S."/>
            <person name="Shea T."/>
            <person name="Sykes S."/>
            <person name="Wortman J."/>
            <person name="Nusbaum C."/>
            <person name="Birren B."/>
        </authorList>
    </citation>
    <scope>NUCLEOTIDE SEQUENCE [LARGE SCALE GENOMIC DNA]</scope>
    <source>
        <strain evidence="2">NJM9701</strain>
    </source>
</reference>
<dbReference type="GO" id="GO:0003676">
    <property type="term" value="F:nucleic acid binding"/>
    <property type="evidence" value="ECO:0007669"/>
    <property type="project" value="InterPro"/>
</dbReference>
<dbReference type="GeneID" id="20083978"/>
<sequence>MEGANTKRKSNLTDDQRKCLYLELLKRSTDGKVSRAIMNDVCAMFNVHQSTGWRIFQRGNERPPGGGPPDVNARLKGNNGRRRQYTVKEIEERIKAVPLHLRQTYRALSSATGLSKNLLWRYIQSKWISRRSSWTRPAVTPEHKAARLAFCQSQYDNEGNINEMYSMVHIDEKWFYMTKLCRKFYLWCDEEVPPRPLQSKAHITKVMFLVAVARPRCGWDGKIGCWALVEESKALRSSVNRPAGARVIKTLTVTREIYREYLIKSVIPAIKEKWVWPAGVQVGEIVIQQDNARPHVLENDVAVIRAGQSGGWSIVVRNQPAKSPDLNVLDLGFFNSIQALQQQMVCSSIESLISAVKTAFAELPGSTLESTFGTLQRVIAAIVDAAGDNRYKVPRSLNFQADILALDMMNLRLEEEDRLEELTQMMDALVVDVE</sequence>
<dbReference type="PANTHER" id="PTHR47169:SF2">
    <property type="entry name" value="OS01G0541250 PROTEIN"/>
    <property type="match status" value="1"/>
</dbReference>
<dbReference type="InterPro" id="IPR036397">
    <property type="entry name" value="RNaseH_sf"/>
</dbReference>
<dbReference type="RefSeq" id="XP_008870376.1">
    <property type="nucleotide sequence ID" value="XM_008872154.1"/>
</dbReference>
<accession>A0A024U717</accession>
<organism evidence="2">
    <name type="scientific">Aphanomyces invadans</name>
    <dbReference type="NCBI Taxonomy" id="157072"/>
    <lineage>
        <taxon>Eukaryota</taxon>
        <taxon>Sar</taxon>
        <taxon>Stramenopiles</taxon>
        <taxon>Oomycota</taxon>
        <taxon>Saprolegniomycetes</taxon>
        <taxon>Saprolegniales</taxon>
        <taxon>Verrucalvaceae</taxon>
        <taxon>Aphanomyces</taxon>
    </lineage>
</organism>